<dbReference type="Pfam" id="PF10217">
    <property type="entry name" value="DUF2039"/>
    <property type="match status" value="1"/>
</dbReference>
<dbReference type="OrthoDB" id="250548at2759"/>
<proteinExistence type="evidence at transcript level"/>
<evidence type="ECO:0000313" key="2">
    <source>
        <dbReference type="EMBL" id="JAC06036.1"/>
    </source>
</evidence>
<dbReference type="InterPro" id="IPR019351">
    <property type="entry name" value="DUF2039"/>
</dbReference>
<dbReference type="PANTHER" id="PTHR22876:SF5">
    <property type="entry name" value="CHROMOSOME 9 OPEN READING FRAME 85"/>
    <property type="match status" value="1"/>
</dbReference>
<accession>W8BXG1</accession>
<reference evidence="2" key="2">
    <citation type="journal article" date="2014" name="BMC Genomics">
        <title>A genomic perspective to assessing quality of mass-reared SIT flies used in Mediterranean fruit fly (Ceratitis capitata) eradication in California.</title>
        <authorList>
            <person name="Calla B."/>
            <person name="Hall B."/>
            <person name="Hou S."/>
            <person name="Geib S.M."/>
        </authorList>
    </citation>
    <scope>NUCLEOTIDE SEQUENCE</scope>
</reference>
<sequence length="209" mass="24348">MSSQRGNSSRTRSQKHKNRTAFKNDLHDKTLLQKKLNSLHVSEVCQHCKDVIEWKIKYKKYKPLSQPRTCTRCQQRNITKAYHVLCRSCALEARVCAKCLKDAQEVEIVTPQPTSEEQLKLKVEMERLIKSLPERKRRAFMRYMDKGKKLTDLDQSSAEQVTNDVKSNEESCVVKRLPHTRKELLEKIEMLQLSDADEYFDSESETGSA</sequence>
<gene>
    <name evidence="2" type="primary">CI085</name>
</gene>
<organism evidence="2">
    <name type="scientific">Ceratitis capitata</name>
    <name type="common">Mediterranean fruit fly</name>
    <name type="synonym">Tephritis capitata</name>
    <dbReference type="NCBI Taxonomy" id="7213"/>
    <lineage>
        <taxon>Eukaryota</taxon>
        <taxon>Metazoa</taxon>
        <taxon>Ecdysozoa</taxon>
        <taxon>Arthropoda</taxon>
        <taxon>Hexapoda</taxon>
        <taxon>Insecta</taxon>
        <taxon>Pterygota</taxon>
        <taxon>Neoptera</taxon>
        <taxon>Endopterygota</taxon>
        <taxon>Diptera</taxon>
        <taxon>Brachycera</taxon>
        <taxon>Muscomorpha</taxon>
        <taxon>Tephritoidea</taxon>
        <taxon>Tephritidae</taxon>
        <taxon>Ceratitis</taxon>
        <taxon>Ceratitis</taxon>
    </lineage>
</organism>
<dbReference type="AlphaFoldDB" id="W8BXG1"/>
<protein>
    <submittedName>
        <fullName evidence="2">Uncharacterized protein C9orf85</fullName>
    </submittedName>
</protein>
<evidence type="ECO:0000256" key="1">
    <source>
        <dbReference type="SAM" id="MobiDB-lite"/>
    </source>
</evidence>
<dbReference type="PANTHER" id="PTHR22876">
    <property type="entry name" value="ZGC:101016"/>
    <property type="match status" value="1"/>
</dbReference>
<feature type="region of interest" description="Disordered" evidence="1">
    <location>
        <begin position="1"/>
        <end position="24"/>
    </location>
</feature>
<name>W8BXG1_CERCA</name>
<dbReference type="EMBL" id="GAMC01000520">
    <property type="protein sequence ID" value="JAC06036.1"/>
    <property type="molecule type" value="mRNA"/>
</dbReference>
<reference evidence="2" key="1">
    <citation type="submission" date="2013-07" db="EMBL/GenBank/DDBJ databases">
        <authorList>
            <person name="Geib S."/>
        </authorList>
    </citation>
    <scope>NUCLEOTIDE SEQUENCE</scope>
</reference>
<dbReference type="GeneID" id="101457782"/>
<feature type="compositionally biased region" description="Polar residues" evidence="1">
    <location>
        <begin position="1"/>
        <end position="11"/>
    </location>
</feature>
<dbReference type="KEGG" id="ccat:101457782"/>